<dbReference type="EMBL" id="JBHTEE010000001">
    <property type="protein sequence ID" value="MFC7602557.1"/>
    <property type="molecule type" value="Genomic_DNA"/>
</dbReference>
<proteinExistence type="predicted"/>
<keyword evidence="1" id="KW-0472">Membrane</keyword>
<gene>
    <name evidence="2" type="ORF">ACFQVD_20855</name>
</gene>
<evidence type="ECO:0000313" key="3">
    <source>
        <dbReference type="Proteomes" id="UP001596514"/>
    </source>
</evidence>
<dbReference type="Pfam" id="PF06197">
    <property type="entry name" value="DUF998"/>
    <property type="match status" value="1"/>
</dbReference>
<evidence type="ECO:0000256" key="1">
    <source>
        <dbReference type="SAM" id="Phobius"/>
    </source>
</evidence>
<feature type="transmembrane region" description="Helical" evidence="1">
    <location>
        <begin position="81"/>
        <end position="99"/>
    </location>
</feature>
<feature type="transmembrane region" description="Helical" evidence="1">
    <location>
        <begin position="119"/>
        <end position="144"/>
    </location>
</feature>
<accession>A0ABW2T2C2</accession>
<comment type="caution">
    <text evidence="2">The sequence shown here is derived from an EMBL/GenBank/DDBJ whole genome shotgun (WGS) entry which is preliminary data.</text>
</comment>
<feature type="transmembrane region" description="Helical" evidence="1">
    <location>
        <begin position="156"/>
        <end position="177"/>
    </location>
</feature>
<keyword evidence="1" id="KW-0812">Transmembrane</keyword>
<sequence>MRLTRALLACGALAGPLFIVLVLIQDYTRPGIDPRRQPLSLLSLGDLGWIQIGNFVLTGVLYVAFAAGMRRVLGSGRGGTWGPLLIGTFGLGLVTVGIFRTSPGWGYPQGAPAGLPTDIGVSYVVHGAGFAVLFASLIAACSVFARRFAALGERRWAVICVVVGVALPAIYVLSGVLSERGENSQPLSLLLRLMAVVGWGWASLLAVRLRRETCPARCSAGESTTRGGRPAVEKTALGKVPYV</sequence>
<feature type="transmembrane region" description="Helical" evidence="1">
    <location>
        <begin position="48"/>
        <end position="69"/>
    </location>
</feature>
<dbReference type="InterPro" id="IPR009339">
    <property type="entry name" value="DUF998"/>
</dbReference>
<feature type="transmembrane region" description="Helical" evidence="1">
    <location>
        <begin position="189"/>
        <end position="207"/>
    </location>
</feature>
<keyword evidence="3" id="KW-1185">Reference proteome</keyword>
<keyword evidence="1" id="KW-1133">Transmembrane helix</keyword>
<name>A0ABW2T2C2_9ACTN</name>
<dbReference type="Proteomes" id="UP001596514">
    <property type="component" value="Unassembled WGS sequence"/>
</dbReference>
<organism evidence="2 3">
    <name type="scientific">Streptosporangium amethystogenes subsp. fukuiense</name>
    <dbReference type="NCBI Taxonomy" id="698418"/>
    <lineage>
        <taxon>Bacteria</taxon>
        <taxon>Bacillati</taxon>
        <taxon>Actinomycetota</taxon>
        <taxon>Actinomycetes</taxon>
        <taxon>Streptosporangiales</taxon>
        <taxon>Streptosporangiaceae</taxon>
        <taxon>Streptosporangium</taxon>
    </lineage>
</organism>
<evidence type="ECO:0000313" key="2">
    <source>
        <dbReference type="EMBL" id="MFC7602557.1"/>
    </source>
</evidence>
<reference evidence="3" key="1">
    <citation type="journal article" date="2019" name="Int. J. Syst. Evol. Microbiol.">
        <title>The Global Catalogue of Microorganisms (GCM) 10K type strain sequencing project: providing services to taxonomists for standard genome sequencing and annotation.</title>
        <authorList>
            <consortium name="The Broad Institute Genomics Platform"/>
            <consortium name="The Broad Institute Genome Sequencing Center for Infectious Disease"/>
            <person name="Wu L."/>
            <person name="Ma J."/>
        </authorList>
    </citation>
    <scope>NUCLEOTIDE SEQUENCE [LARGE SCALE GENOMIC DNA]</scope>
    <source>
        <strain evidence="3">JCM 10083</strain>
    </source>
</reference>
<protein>
    <submittedName>
        <fullName evidence="2">DUF998 domain-containing protein</fullName>
    </submittedName>
</protein>
<dbReference type="RefSeq" id="WP_343972177.1">
    <property type="nucleotide sequence ID" value="NZ_BAAAGK010000091.1"/>
</dbReference>